<evidence type="ECO:0000256" key="2">
    <source>
        <dbReference type="SAM" id="SignalP"/>
    </source>
</evidence>
<feature type="chain" id="PRO_5019432057" evidence="2">
    <location>
        <begin position="24"/>
        <end position="641"/>
    </location>
</feature>
<evidence type="ECO:0000313" key="4">
    <source>
        <dbReference type="Proteomes" id="UP000029712"/>
    </source>
</evidence>
<name>A0A454CA94_METHO</name>
<keyword evidence="2" id="KW-0732">Signal</keyword>
<feature type="coiled-coil region" evidence="1">
    <location>
        <begin position="553"/>
        <end position="596"/>
    </location>
</feature>
<proteinExistence type="predicted"/>
<gene>
    <name evidence="3" type="ORF">KN71_002970</name>
</gene>
<reference evidence="3 4" key="2">
    <citation type="submission" date="2018-10" db="EMBL/GenBank/DDBJ databases">
        <title>Detection and isolation of Mycoplasma hominis as a predominant microorganism from pelvic cavity of patient with salpingitis and tubo-ovarian abscess.</title>
        <authorList>
            <person name="Guschin A.E."/>
            <person name="Khayrullina G.A."/>
            <person name="Rakovskaya I.V."/>
            <person name="Shelenkov A.A."/>
            <person name="Shagin D.A."/>
        </authorList>
    </citation>
    <scope>NUCLEOTIDE SEQUENCE [LARGE SCALE GENOMIC DNA]</scope>
    <source>
        <strain evidence="4">TOA</strain>
    </source>
</reference>
<keyword evidence="1" id="KW-0175">Coiled coil</keyword>
<sequence>MYKKTNRKILISLAILCGGLAVASIATVSAYAGKSRPESKIEKENLLNELKEALNQLKQLIVSPEAKNIEKSMEINILNNANVSKDSSIKEIQSKINQVKYAIDSLNKKIADRNKKEFEKFEQIKNDLQTYINRDLNVVIYNEITKKSKNEILKLNNISRSSKEQEIIDAISKLYDLKKWILAQKLLIDNSINEQKRQLKSLIEIANQILLSNKIVERDLEFKQEISKAEASLSQTNKTTSELFRERILLHKFINETLLFEETMFKEKETKINELKKQSETIFEHIGKDPNNSIFDYNSQFYRNIITKIDSLNTNEKSLTLNKKIEDISNEINNLDKSFSKLVSDTLEKFEYEDDLKDHIDVAKDPKNWINIQKYIWYIRTISQVKKLNLKSLVDFYSNDQFAKFIRNTISDFFDYTRAKKDFDFTDSVIANYVLNKVIKIRDFEEFKNLNSYFADEKNDIWAMQVDQITDEMKTKIFDLLIKDLSNILKKDSFESKLLSAILLPTIFKKPYENLSKIIKPIIDMIYNKDEYSIGIIGWEKASQELSLDISNIKEAEKKALEIKAKLTQENLKNKLKEFKLVKENLGNLIKKLSEKGIEVEEDTKFIYENSEEDENSTLYEVINSIIRIKKEIRYLEYKLD</sequence>
<evidence type="ECO:0000313" key="3">
    <source>
        <dbReference type="EMBL" id="AYN65630.1"/>
    </source>
</evidence>
<reference evidence="3 4" key="1">
    <citation type="submission" date="2014-08" db="EMBL/GenBank/DDBJ databases">
        <authorList>
            <person name="Kuleshov K."/>
            <person name="Dedkov V."/>
            <person name="Markelov M."/>
            <person name="Pimkina E."/>
        </authorList>
    </citation>
    <scope>NUCLEOTIDE SEQUENCE [LARGE SCALE GENOMIC DNA]</scope>
    <source>
        <strain evidence="4">TOA</strain>
    </source>
</reference>
<dbReference type="EMBL" id="CP033021">
    <property type="protein sequence ID" value="AYN65630.1"/>
    <property type="molecule type" value="Genomic_DNA"/>
</dbReference>
<protein>
    <submittedName>
        <fullName evidence="3">Uncharacterized protein</fullName>
    </submittedName>
</protein>
<dbReference type="RefSeq" id="WP_036438661.1">
    <property type="nucleotide sequence ID" value="NZ_CP033021.1"/>
</dbReference>
<dbReference type="Proteomes" id="UP000029712">
    <property type="component" value="Chromosome"/>
</dbReference>
<dbReference type="AlphaFoldDB" id="A0A454CA94"/>
<feature type="signal peptide" evidence="2">
    <location>
        <begin position="1"/>
        <end position="23"/>
    </location>
</feature>
<organism evidence="3 4">
    <name type="scientific">Metamycoplasma hominis</name>
    <name type="common">Mycoplasma hominis</name>
    <dbReference type="NCBI Taxonomy" id="2098"/>
    <lineage>
        <taxon>Bacteria</taxon>
        <taxon>Bacillati</taxon>
        <taxon>Mycoplasmatota</taxon>
        <taxon>Mycoplasmoidales</taxon>
        <taxon>Metamycoplasmataceae</taxon>
        <taxon>Metamycoplasma</taxon>
    </lineage>
</organism>
<evidence type="ECO:0000256" key="1">
    <source>
        <dbReference type="SAM" id="Coils"/>
    </source>
</evidence>
<accession>A0A454CA94</accession>
<feature type="coiled-coil region" evidence="1">
    <location>
        <begin position="36"/>
        <end position="109"/>
    </location>
</feature>